<feature type="non-terminal residue" evidence="2">
    <location>
        <position position="1"/>
    </location>
</feature>
<proteinExistence type="predicted"/>
<keyword evidence="1" id="KW-0472">Membrane</keyword>
<sequence length="64" mass="7788">KFQLNPWEIPIFWFLRVCGVAYVDGSYSSWMPMLRHWAGTYLFFFSFCMSILYLVFVWDSLLNF</sequence>
<gene>
    <name evidence="2" type="primary">cytb</name>
</gene>
<organism evidence="2">
    <name type="scientific">Aleurocanthus woglumi</name>
    <dbReference type="NCBI Taxonomy" id="594258"/>
    <lineage>
        <taxon>Eukaryota</taxon>
        <taxon>Metazoa</taxon>
        <taxon>Ecdysozoa</taxon>
        <taxon>Arthropoda</taxon>
        <taxon>Hexapoda</taxon>
        <taxon>Insecta</taxon>
        <taxon>Pterygota</taxon>
        <taxon>Neoptera</taxon>
        <taxon>Paraneoptera</taxon>
        <taxon>Hemiptera</taxon>
        <taxon>Sternorrhyncha</taxon>
        <taxon>Aleyrodoidea</taxon>
        <taxon>Aleyrodidae</taxon>
        <taxon>Aleyrodinae</taxon>
        <taxon>Aleurocanthus</taxon>
    </lineage>
</organism>
<feature type="transmembrane region" description="Helical" evidence="1">
    <location>
        <begin position="37"/>
        <end position="58"/>
    </location>
</feature>
<reference evidence="2" key="1">
    <citation type="journal article" date="2013" name="Environ. Entomol.">
        <title>Molecular Characterization and Analysis of Bacterial Diversity in Aleurocanthus woglumi (Hemiptera: Aleyrodidae).</title>
        <authorList>
            <person name="Neeti P."/>
            <person name="Singh A."/>
            <person name="Singh Rana V."/>
            <person name="Rajagopal R."/>
        </authorList>
    </citation>
    <scope>NUCLEOTIDE SEQUENCE</scope>
</reference>
<dbReference type="AlphaFoldDB" id="S4UKS5"/>
<geneLocation type="mitochondrion" evidence="2"/>
<keyword evidence="1" id="KW-1133">Transmembrane helix</keyword>
<evidence type="ECO:0000256" key="1">
    <source>
        <dbReference type="SAM" id="Phobius"/>
    </source>
</evidence>
<evidence type="ECO:0000313" key="2">
    <source>
        <dbReference type="EMBL" id="AGK36344.1"/>
    </source>
</evidence>
<accession>S4UKS5</accession>
<keyword evidence="2" id="KW-0496">Mitochondrion</keyword>
<name>S4UKS5_9HEMI</name>
<keyword evidence="1" id="KW-0812">Transmembrane</keyword>
<protein>
    <submittedName>
        <fullName evidence="2">Cytochrome b</fullName>
    </submittedName>
</protein>
<dbReference type="EMBL" id="JX281761">
    <property type="protein sequence ID" value="AGK36344.1"/>
    <property type="molecule type" value="Genomic_DNA"/>
</dbReference>